<accession>A0ABV7T561</accession>
<keyword evidence="3" id="KW-0547">Nucleotide-binding</keyword>
<keyword evidence="1" id="KW-0418">Kinase</keyword>
<sequence length="145" mass="16231">MPDQIAMHFAPVDPDIDSLVDRLEDFFARHGLSTALLQTFALAFDEIVCNIASYGYPDNGSEHGIDIRLWLTASEIRVEVVDDGIPFDPLQVADPDITASLEEREIGGLGIFLVRKLMDSVTYERRDERNHLIFTKQLATPAQAD</sequence>
<keyword evidence="3" id="KW-0067">ATP-binding</keyword>
<dbReference type="SUPFAM" id="SSF55874">
    <property type="entry name" value="ATPase domain of HSP90 chaperone/DNA topoisomerase II/histidine kinase"/>
    <property type="match status" value="1"/>
</dbReference>
<evidence type="ECO:0000313" key="3">
    <source>
        <dbReference type="EMBL" id="MFC3606696.1"/>
    </source>
</evidence>
<keyword evidence="4" id="KW-1185">Reference proteome</keyword>
<evidence type="ECO:0000256" key="1">
    <source>
        <dbReference type="ARBA" id="ARBA00022527"/>
    </source>
</evidence>
<name>A0ABV7T561_9GAMM</name>
<keyword evidence="1" id="KW-0808">Transferase</keyword>
<evidence type="ECO:0000313" key="4">
    <source>
        <dbReference type="Proteomes" id="UP001595630"/>
    </source>
</evidence>
<protein>
    <submittedName>
        <fullName evidence="3">ATP-binding protein</fullName>
    </submittedName>
</protein>
<dbReference type="Proteomes" id="UP001595630">
    <property type="component" value="Unassembled WGS sequence"/>
</dbReference>
<dbReference type="Pfam" id="PF13581">
    <property type="entry name" value="HATPase_c_2"/>
    <property type="match status" value="1"/>
</dbReference>
<organism evidence="3 4">
    <name type="scientific">Stutzerimonas tarimensis</name>
    <dbReference type="NCBI Taxonomy" id="1507735"/>
    <lineage>
        <taxon>Bacteria</taxon>
        <taxon>Pseudomonadati</taxon>
        <taxon>Pseudomonadota</taxon>
        <taxon>Gammaproteobacteria</taxon>
        <taxon>Pseudomonadales</taxon>
        <taxon>Pseudomonadaceae</taxon>
        <taxon>Stutzerimonas</taxon>
    </lineage>
</organism>
<dbReference type="Gene3D" id="3.30.565.10">
    <property type="entry name" value="Histidine kinase-like ATPase, C-terminal domain"/>
    <property type="match status" value="1"/>
</dbReference>
<gene>
    <name evidence="3" type="ORF">ACFOMF_02700</name>
</gene>
<dbReference type="InterPro" id="IPR003594">
    <property type="entry name" value="HATPase_dom"/>
</dbReference>
<dbReference type="PANTHER" id="PTHR35526">
    <property type="entry name" value="ANTI-SIGMA-F FACTOR RSBW-RELATED"/>
    <property type="match status" value="1"/>
</dbReference>
<feature type="domain" description="Histidine kinase/HSP90-like ATPase" evidence="2">
    <location>
        <begin position="19"/>
        <end position="136"/>
    </location>
</feature>
<keyword evidence="1" id="KW-0723">Serine/threonine-protein kinase</keyword>
<comment type="caution">
    <text evidence="3">The sequence shown here is derived from an EMBL/GenBank/DDBJ whole genome shotgun (WGS) entry which is preliminary data.</text>
</comment>
<dbReference type="GO" id="GO:0005524">
    <property type="term" value="F:ATP binding"/>
    <property type="evidence" value="ECO:0007669"/>
    <property type="project" value="UniProtKB-KW"/>
</dbReference>
<reference evidence="4" key="1">
    <citation type="journal article" date="2019" name="Int. J. Syst. Evol. Microbiol.">
        <title>The Global Catalogue of Microorganisms (GCM) 10K type strain sequencing project: providing services to taxonomists for standard genome sequencing and annotation.</title>
        <authorList>
            <consortium name="The Broad Institute Genomics Platform"/>
            <consortium name="The Broad Institute Genome Sequencing Center for Infectious Disease"/>
            <person name="Wu L."/>
            <person name="Ma J."/>
        </authorList>
    </citation>
    <scope>NUCLEOTIDE SEQUENCE [LARGE SCALE GENOMIC DNA]</scope>
    <source>
        <strain evidence="4">KCTC 42447</strain>
    </source>
</reference>
<dbReference type="InterPro" id="IPR036890">
    <property type="entry name" value="HATPase_C_sf"/>
</dbReference>
<dbReference type="CDD" id="cd16936">
    <property type="entry name" value="HATPase_RsbW-like"/>
    <property type="match status" value="1"/>
</dbReference>
<proteinExistence type="predicted"/>
<dbReference type="EMBL" id="JBHRXZ010000003">
    <property type="protein sequence ID" value="MFC3606696.1"/>
    <property type="molecule type" value="Genomic_DNA"/>
</dbReference>
<dbReference type="RefSeq" id="WP_386360946.1">
    <property type="nucleotide sequence ID" value="NZ_JBHRXZ010000003.1"/>
</dbReference>
<dbReference type="InterPro" id="IPR050267">
    <property type="entry name" value="Anti-sigma-factor_SerPK"/>
</dbReference>
<evidence type="ECO:0000259" key="2">
    <source>
        <dbReference type="Pfam" id="PF13581"/>
    </source>
</evidence>